<name>A0A2W1NMA6_9FLAO</name>
<gene>
    <name evidence="1" type="ORF">DNU06_10960</name>
</gene>
<dbReference type="CDD" id="cd07177">
    <property type="entry name" value="terB_like"/>
    <property type="match status" value="1"/>
</dbReference>
<dbReference type="AlphaFoldDB" id="A0A2W1NMA6"/>
<comment type="caution">
    <text evidence="1">The sequence shown here is derived from an EMBL/GenBank/DDBJ whole genome shotgun (WGS) entry which is preliminary data.</text>
</comment>
<accession>A0A2W1NMA6</accession>
<dbReference type="InterPro" id="IPR029024">
    <property type="entry name" value="TerB-like"/>
</dbReference>
<dbReference type="SUPFAM" id="SSF158682">
    <property type="entry name" value="TerB-like"/>
    <property type="match status" value="1"/>
</dbReference>
<protein>
    <recommendedName>
        <fullName evidence="3">TerB family tellurite resistance protein</fullName>
    </recommendedName>
</protein>
<organism evidence="1 2">
    <name type="scientific">Putridiphycobacter roseus</name>
    <dbReference type="NCBI Taxonomy" id="2219161"/>
    <lineage>
        <taxon>Bacteria</taxon>
        <taxon>Pseudomonadati</taxon>
        <taxon>Bacteroidota</taxon>
        <taxon>Flavobacteriia</taxon>
        <taxon>Flavobacteriales</taxon>
        <taxon>Crocinitomicaceae</taxon>
        <taxon>Putridiphycobacter</taxon>
    </lineage>
</organism>
<evidence type="ECO:0000313" key="2">
    <source>
        <dbReference type="Proteomes" id="UP000249248"/>
    </source>
</evidence>
<dbReference type="EMBL" id="QKSB01000006">
    <property type="protein sequence ID" value="PZE16772.1"/>
    <property type="molecule type" value="Genomic_DNA"/>
</dbReference>
<keyword evidence="2" id="KW-1185">Reference proteome</keyword>
<proteinExistence type="predicted"/>
<dbReference type="Gene3D" id="1.10.3680.10">
    <property type="entry name" value="TerB-like"/>
    <property type="match status" value="1"/>
</dbReference>
<dbReference type="Proteomes" id="UP000249248">
    <property type="component" value="Unassembled WGS sequence"/>
</dbReference>
<evidence type="ECO:0000313" key="1">
    <source>
        <dbReference type="EMBL" id="PZE16772.1"/>
    </source>
</evidence>
<reference evidence="1 2" key="1">
    <citation type="submission" date="2018-06" db="EMBL/GenBank/DDBJ databases">
        <title>The draft genome sequence of Crocinitomix sp. SM1701.</title>
        <authorList>
            <person name="Zhang X."/>
        </authorList>
    </citation>
    <scope>NUCLEOTIDE SEQUENCE [LARGE SCALE GENOMIC DNA]</scope>
    <source>
        <strain evidence="1 2">SM1701</strain>
    </source>
</reference>
<dbReference type="OrthoDB" id="981083at2"/>
<sequence>MSIAELFEGGERTQDKGHFKNLVLLANADGHLDDVEITLLYKLGRRIGLTYTQIGTIMDDPKQYSIIPPSSKDERFEMLLDLVRVMVIDNEIDPSETKMMERFVVQLGYRSLDDLDIESIVALIKRGEDNDTIMTELN</sequence>
<evidence type="ECO:0008006" key="3">
    <source>
        <dbReference type="Google" id="ProtNLM"/>
    </source>
</evidence>
<dbReference type="RefSeq" id="WP_111063381.1">
    <property type="nucleotide sequence ID" value="NZ_JBHUCU010000007.1"/>
</dbReference>